<dbReference type="FunFam" id="3.10.580.10:FF:000002">
    <property type="entry name" value="Magnesium/cobalt efflux protein CorC"/>
    <property type="match status" value="1"/>
</dbReference>
<keyword evidence="4 7" id="KW-1133">Transmembrane helix</keyword>
<feature type="domain" description="CBS" evidence="8">
    <location>
        <begin position="251"/>
        <end position="308"/>
    </location>
</feature>
<dbReference type="Pfam" id="PF01595">
    <property type="entry name" value="CNNM"/>
    <property type="match status" value="1"/>
</dbReference>
<dbReference type="InterPro" id="IPR046342">
    <property type="entry name" value="CBS_dom_sf"/>
</dbReference>
<dbReference type="Gene3D" id="3.30.465.10">
    <property type="match status" value="1"/>
</dbReference>
<dbReference type="AlphaFoldDB" id="A0A381S4F9"/>
<evidence type="ECO:0000256" key="5">
    <source>
        <dbReference type="ARBA" id="ARBA00023122"/>
    </source>
</evidence>
<dbReference type="Gene3D" id="3.10.580.10">
    <property type="entry name" value="CBS-domain"/>
    <property type="match status" value="1"/>
</dbReference>
<dbReference type="PROSITE" id="PS51846">
    <property type="entry name" value="CNNM"/>
    <property type="match status" value="1"/>
</dbReference>
<evidence type="ECO:0000256" key="2">
    <source>
        <dbReference type="ARBA" id="ARBA00022692"/>
    </source>
</evidence>
<dbReference type="SMART" id="SM01091">
    <property type="entry name" value="CorC_HlyC"/>
    <property type="match status" value="1"/>
</dbReference>
<name>A0A381S4F9_9ZZZZ</name>
<gene>
    <name evidence="10" type="ORF">METZ01_LOCUS51072</name>
</gene>
<evidence type="ECO:0000259" key="9">
    <source>
        <dbReference type="PROSITE" id="PS51846"/>
    </source>
</evidence>
<evidence type="ECO:0000256" key="4">
    <source>
        <dbReference type="ARBA" id="ARBA00022989"/>
    </source>
</evidence>
<dbReference type="GO" id="GO:0050660">
    <property type="term" value="F:flavin adenine dinucleotide binding"/>
    <property type="evidence" value="ECO:0007669"/>
    <property type="project" value="InterPro"/>
</dbReference>
<dbReference type="EMBL" id="UINC01002583">
    <property type="protein sequence ID" value="SUZ98218.1"/>
    <property type="molecule type" value="Genomic_DNA"/>
</dbReference>
<dbReference type="InterPro" id="IPR005170">
    <property type="entry name" value="Transptr-assoc_dom"/>
</dbReference>
<feature type="domain" description="CNNM transmembrane" evidence="9">
    <location>
        <begin position="1"/>
        <end position="167"/>
    </location>
</feature>
<evidence type="ECO:0000256" key="6">
    <source>
        <dbReference type="ARBA" id="ARBA00023136"/>
    </source>
</evidence>
<evidence type="ECO:0000256" key="1">
    <source>
        <dbReference type="ARBA" id="ARBA00004141"/>
    </source>
</evidence>
<organism evidence="10">
    <name type="scientific">marine metagenome</name>
    <dbReference type="NCBI Taxonomy" id="408172"/>
    <lineage>
        <taxon>unclassified sequences</taxon>
        <taxon>metagenomes</taxon>
        <taxon>ecological metagenomes</taxon>
    </lineage>
</organism>
<dbReference type="InterPro" id="IPR036318">
    <property type="entry name" value="FAD-bd_PCMH-like_sf"/>
</dbReference>
<dbReference type="InterPro" id="IPR044751">
    <property type="entry name" value="Ion_transp-like_CBS"/>
</dbReference>
<evidence type="ECO:0000259" key="8">
    <source>
        <dbReference type="PROSITE" id="PS51371"/>
    </source>
</evidence>
<feature type="transmembrane region" description="Helical" evidence="7">
    <location>
        <begin position="35"/>
        <end position="57"/>
    </location>
</feature>
<dbReference type="SUPFAM" id="SSF54631">
    <property type="entry name" value="CBS-domain pair"/>
    <property type="match status" value="1"/>
</dbReference>
<dbReference type="GO" id="GO:0005886">
    <property type="term" value="C:plasma membrane"/>
    <property type="evidence" value="ECO:0007669"/>
    <property type="project" value="TreeGrafter"/>
</dbReference>
<keyword evidence="2 7" id="KW-0812">Transmembrane</keyword>
<dbReference type="InterPro" id="IPR000644">
    <property type="entry name" value="CBS_dom"/>
</dbReference>
<dbReference type="PANTHER" id="PTHR22777:SF17">
    <property type="entry name" value="UPF0053 PROTEIN SLL0260"/>
    <property type="match status" value="1"/>
</dbReference>
<feature type="domain" description="CBS" evidence="8">
    <location>
        <begin position="186"/>
        <end position="248"/>
    </location>
</feature>
<protein>
    <recommendedName>
        <fullName evidence="11">CBS domain-containing protein</fullName>
    </recommendedName>
</protein>
<keyword evidence="3" id="KW-0677">Repeat</keyword>
<dbReference type="Pfam" id="PF00571">
    <property type="entry name" value="CBS"/>
    <property type="match status" value="2"/>
</dbReference>
<keyword evidence="5" id="KW-0129">CBS domain</keyword>
<evidence type="ECO:0000256" key="3">
    <source>
        <dbReference type="ARBA" id="ARBA00022737"/>
    </source>
</evidence>
<feature type="transmembrane region" description="Helical" evidence="7">
    <location>
        <begin position="69"/>
        <end position="88"/>
    </location>
</feature>
<dbReference type="Pfam" id="PF03471">
    <property type="entry name" value="CorC_HlyC"/>
    <property type="match status" value="1"/>
</dbReference>
<dbReference type="PROSITE" id="PS51371">
    <property type="entry name" value="CBS"/>
    <property type="match status" value="2"/>
</dbReference>
<sequence length="400" mass="44800">MSALFSGAEAAYFSLKRTSHSDRETLVLLENPRRLLITLLTGNTIANTAMAILAALITADIAVKLNVNVALLMGVETVVITLTILLLSEITPKIMAIRNSEQFAKTVSLPIRIFSHILYPIAIPLYGFTHLLSKIVPFKSESLFDSEDELMTLADMGAESGSIEREESKMIKSVFDYGDTAVREIMVPRIDMVGIDREINLKEAIKTIKESKFSKFPVYNGNLDSIDGILYAKDVLPQMNGTNENSDIISLCREPYFVPESKQIDSLLKDFQRRRDNIAIVVDEYGGTAGLVTVEDIVEEVVGEIHDEFDEKTPMIVSTGNDNWLVDARIPINDLEDELPISFEEEREFDTLGGFFFSQFGDIPLVGTSITHNTFRFQVRTMEGNRILKIEISKEETPDE</sequence>
<comment type="subcellular location">
    <subcellularLocation>
        <location evidence="1">Membrane</location>
        <topology evidence="1">Multi-pass membrane protein</topology>
    </subcellularLocation>
</comment>
<reference evidence="10" key="1">
    <citation type="submission" date="2018-05" db="EMBL/GenBank/DDBJ databases">
        <authorList>
            <person name="Lanie J.A."/>
            <person name="Ng W.-L."/>
            <person name="Kazmierczak K.M."/>
            <person name="Andrzejewski T.M."/>
            <person name="Davidsen T.M."/>
            <person name="Wayne K.J."/>
            <person name="Tettelin H."/>
            <person name="Glass J.I."/>
            <person name="Rusch D."/>
            <person name="Podicherti R."/>
            <person name="Tsui H.-C.T."/>
            <person name="Winkler M.E."/>
        </authorList>
    </citation>
    <scope>NUCLEOTIDE SEQUENCE</scope>
</reference>
<accession>A0A381S4F9</accession>
<evidence type="ECO:0008006" key="11">
    <source>
        <dbReference type="Google" id="ProtNLM"/>
    </source>
</evidence>
<keyword evidence="6 7" id="KW-0472">Membrane</keyword>
<dbReference type="CDD" id="cd04590">
    <property type="entry name" value="CBS_pair_CorC_HlyC_assoc"/>
    <property type="match status" value="1"/>
</dbReference>
<dbReference type="PANTHER" id="PTHR22777">
    <property type="entry name" value="HEMOLYSIN-RELATED"/>
    <property type="match status" value="1"/>
</dbReference>
<dbReference type="SUPFAM" id="SSF56176">
    <property type="entry name" value="FAD-binding/transporter-associated domain-like"/>
    <property type="match status" value="1"/>
</dbReference>
<proteinExistence type="predicted"/>
<evidence type="ECO:0000256" key="7">
    <source>
        <dbReference type="SAM" id="Phobius"/>
    </source>
</evidence>
<evidence type="ECO:0000313" key="10">
    <source>
        <dbReference type="EMBL" id="SUZ98218.1"/>
    </source>
</evidence>
<dbReference type="InterPro" id="IPR002550">
    <property type="entry name" value="CNNM"/>
</dbReference>
<dbReference type="InterPro" id="IPR016169">
    <property type="entry name" value="FAD-bd_PCMH_sub2"/>
</dbReference>